<dbReference type="OrthoDB" id="3980807at2759"/>
<dbReference type="Pfam" id="PF17306">
    <property type="entry name" value="DUF5355"/>
    <property type="match status" value="1"/>
</dbReference>
<keyword evidence="2" id="KW-1185">Reference proteome</keyword>
<reference evidence="1 2" key="1">
    <citation type="journal article" date="2012" name="PLoS ONE">
        <title>Sequence and analysis of the genome of the pathogenic yeast Candida orthopsilosis.</title>
        <authorList>
            <person name="Riccombeni A."/>
            <person name="Vidanes G."/>
            <person name="Proux-Wera E."/>
            <person name="Wolfe K.H."/>
            <person name="Butler G."/>
        </authorList>
    </citation>
    <scope>NUCLEOTIDE SEQUENCE [LARGE SCALE GENOMIC DNA]</scope>
    <source>
        <strain evidence="1 2">Co 90-125</strain>
    </source>
</reference>
<proteinExistence type="predicted"/>
<accession>H8X7K0</accession>
<dbReference type="Proteomes" id="UP000005018">
    <property type="component" value="Chromosome 5"/>
</dbReference>
<dbReference type="HOGENOM" id="CLU_631880_0_0_1"/>
<gene>
    <name evidence="1" type="ORF">CORT_0E01970</name>
</gene>
<dbReference type="InterPro" id="IPR035278">
    <property type="entry name" value="DUF5355"/>
</dbReference>
<dbReference type="Gene3D" id="1.25.40.280">
    <property type="entry name" value="alix/aip1 like domains"/>
    <property type="match status" value="1"/>
</dbReference>
<evidence type="ECO:0000313" key="1">
    <source>
        <dbReference type="EMBL" id="CCG23784.1"/>
    </source>
</evidence>
<dbReference type="GeneID" id="14541346"/>
<dbReference type="KEGG" id="cot:CORT_0E01970"/>
<evidence type="ECO:0000313" key="2">
    <source>
        <dbReference type="Proteomes" id="UP000005018"/>
    </source>
</evidence>
<dbReference type="eggNOG" id="ENOG502SW24">
    <property type="taxonomic scope" value="Eukaryota"/>
</dbReference>
<name>H8X7K0_CANO9</name>
<dbReference type="AlphaFoldDB" id="H8X7K0"/>
<dbReference type="EMBL" id="HE681723">
    <property type="protein sequence ID" value="CCG23784.1"/>
    <property type="molecule type" value="Genomic_DNA"/>
</dbReference>
<dbReference type="RefSeq" id="XP_003869917.1">
    <property type="nucleotide sequence ID" value="XM_003869868.1"/>
</dbReference>
<organism evidence="1 2">
    <name type="scientific">Candida orthopsilosis (strain 90-125)</name>
    <name type="common">Yeast</name>
    <dbReference type="NCBI Taxonomy" id="1136231"/>
    <lineage>
        <taxon>Eukaryota</taxon>
        <taxon>Fungi</taxon>
        <taxon>Dikarya</taxon>
        <taxon>Ascomycota</taxon>
        <taxon>Saccharomycotina</taxon>
        <taxon>Pichiomycetes</taxon>
        <taxon>Debaryomycetaceae</taxon>
        <taxon>Candida/Lodderomyces clade</taxon>
        <taxon>Candida</taxon>
    </lineage>
</organism>
<dbReference type="InterPro" id="IPR038499">
    <property type="entry name" value="BRO1_sf"/>
</dbReference>
<protein>
    <submittedName>
        <fullName evidence="1">Uncharacterized protein</fullName>
    </submittedName>
</protein>
<sequence>MLVLPNAPPTPVQLNNPTPILPQSVLTLRSSLQRPSLSNYNESIRYVVNLEQYLDAIIDLAKSTDPVSTFICTNIPWSNISKGDVKSKLFKMKSSKAVVNKWTLSNELSMTSISATLIYHRVASELSNETISLDLELPAKPEDYNENWKQVMSLYKKSTSMMLFAQQIVQNEIKSNQGVLWINPTLYSFIMKVTDVSMQMSVLSKFLWISRYTFDRNEVVSAGNSMTLAKVAIYCMNEIDVIQRILEDLNISVENSIKSGSGVINLDYTDWNAYLQVVQRYINGYAGFYLAVQNYRDNKYGHALGLIQFSLLSLQSKKDLPTSSVLNTKVTLKHFRDRVSHRKQENILSNLSSVSTLDINESAFNGKAGIVLNDLSYLFDQLIRLNLKISSENNTLYFDEIVHWSAINNDSKWPIGCKIPVSQIEAYSPRQTKDKIEQDYTGRGEYY</sequence>